<organism evidence="2 3">
    <name type="scientific">Acidovorax phage ACP17</name>
    <dbReference type="NCBI Taxonomy" id="2010329"/>
    <lineage>
        <taxon>Viruses</taxon>
        <taxon>Duplodnaviria</taxon>
        <taxon>Heunggongvirae</taxon>
        <taxon>Uroviricota</taxon>
        <taxon>Caudoviricetes</taxon>
        <taxon>Busanvirus</taxon>
        <taxon>Busanvirus ACP17</taxon>
    </lineage>
</organism>
<keyword evidence="3" id="KW-1185">Reference proteome</keyword>
<dbReference type="Proteomes" id="UP000224101">
    <property type="component" value="Segment"/>
</dbReference>
<sequence>MTRQSKNTKLKALAAQFSAVRKAGGRTNAPGAKHEKDWDKRICNPRHPLFAKRAEVLNGTNKGPRGNNPNRGTAGGRAVLAGAGGAAK</sequence>
<dbReference type="GeneID" id="40085866"/>
<evidence type="ECO:0000313" key="3">
    <source>
        <dbReference type="Proteomes" id="UP000224101"/>
    </source>
</evidence>
<proteinExistence type="predicted"/>
<evidence type="ECO:0000313" key="2">
    <source>
        <dbReference type="EMBL" id="ASD50463.1"/>
    </source>
</evidence>
<dbReference type="EMBL" id="KY979132">
    <property type="protein sequence ID" value="ASD50463.1"/>
    <property type="molecule type" value="Genomic_DNA"/>
</dbReference>
<feature type="region of interest" description="Disordered" evidence="1">
    <location>
        <begin position="57"/>
        <end position="88"/>
    </location>
</feature>
<feature type="compositionally biased region" description="Low complexity" evidence="1">
    <location>
        <begin position="58"/>
        <end position="81"/>
    </location>
</feature>
<dbReference type="KEGG" id="vg:40085866"/>
<name>A0A218M337_9CAUD</name>
<accession>A0A218M337</accession>
<dbReference type="RefSeq" id="YP_009609781.1">
    <property type="nucleotide sequence ID" value="NC_041997.1"/>
</dbReference>
<evidence type="ECO:0000256" key="1">
    <source>
        <dbReference type="SAM" id="MobiDB-lite"/>
    </source>
</evidence>
<protein>
    <submittedName>
        <fullName evidence="2">Uncharacterized protein</fullName>
    </submittedName>
</protein>
<reference evidence="2 3" key="1">
    <citation type="submission" date="2017-08" db="EMBL/GenBank/DDBJ databases">
        <title>Characterization and complete genome sequence of novel bacteriophage infecting the causal agent of bacterial fruit blotch, Acidovorax citrulli.</title>
        <authorList>
            <person name="Midani A.R."/>
            <person name="Park S.-H."/>
            <person name="Choi T.-J."/>
        </authorList>
    </citation>
    <scope>NUCLEOTIDE SEQUENCE [LARGE SCALE GENOMIC DNA]</scope>
</reference>